<sequence>MKQLLFLSVLLFMACKGGQSNSNDTIQNVPFEEVVSGSQSKIETPQRKIIANQNELESLFKKINSTRSPEISIPKVDFEKHQLAFINMGQTSTGGYTVSVERIEKTDSNVVVHIGGTSPNPGDNVTMALTTPFTLVQFAKQELPIVFEPKVER</sequence>
<dbReference type="AlphaFoldDB" id="A0A2U0I3G4"/>
<keyword evidence="3" id="KW-1185">Reference proteome</keyword>
<accession>A0A2U0I3G4</accession>
<dbReference type="RefSeq" id="WP_116693666.1">
    <property type="nucleotide sequence ID" value="NZ_QEHR01000003.1"/>
</dbReference>
<gene>
    <name evidence="2" type="ORF">DDV96_05065</name>
</gene>
<dbReference type="Pfam" id="PF14343">
    <property type="entry name" value="PrcB_C"/>
    <property type="match status" value="1"/>
</dbReference>
<dbReference type="OrthoDB" id="1442131at2"/>
<evidence type="ECO:0000313" key="3">
    <source>
        <dbReference type="Proteomes" id="UP000245962"/>
    </source>
</evidence>
<dbReference type="EMBL" id="QEHR01000003">
    <property type="protein sequence ID" value="PVW15643.1"/>
    <property type="molecule type" value="Genomic_DNA"/>
</dbReference>
<dbReference type="Proteomes" id="UP000245962">
    <property type="component" value="Unassembled WGS sequence"/>
</dbReference>
<protein>
    <recommendedName>
        <fullName evidence="1">PrcB C-terminal domain-containing protein</fullName>
    </recommendedName>
</protein>
<organism evidence="2 3">
    <name type="scientific">Marixanthomonas spongiae</name>
    <dbReference type="NCBI Taxonomy" id="2174845"/>
    <lineage>
        <taxon>Bacteria</taxon>
        <taxon>Pseudomonadati</taxon>
        <taxon>Bacteroidota</taxon>
        <taxon>Flavobacteriia</taxon>
        <taxon>Flavobacteriales</taxon>
        <taxon>Flavobacteriaceae</taxon>
        <taxon>Marixanthomonas</taxon>
    </lineage>
</organism>
<dbReference type="PROSITE" id="PS51257">
    <property type="entry name" value="PROKAR_LIPOPROTEIN"/>
    <property type="match status" value="1"/>
</dbReference>
<reference evidence="2 3" key="1">
    <citation type="submission" date="2018-04" db="EMBL/GenBank/DDBJ databases">
        <title>Marixanthomonas spongiae HN-E44 sp. nov., isolated from a marine sponge.</title>
        <authorList>
            <person name="Luo L."/>
            <person name="Zhuang L."/>
        </authorList>
    </citation>
    <scope>NUCLEOTIDE SEQUENCE [LARGE SCALE GENOMIC DNA]</scope>
    <source>
        <strain evidence="2 3">HN-E44</strain>
    </source>
</reference>
<name>A0A2U0I3G4_9FLAO</name>
<feature type="domain" description="PrcB C-terminal" evidence="1">
    <location>
        <begin position="85"/>
        <end position="138"/>
    </location>
</feature>
<evidence type="ECO:0000259" key="1">
    <source>
        <dbReference type="Pfam" id="PF14343"/>
    </source>
</evidence>
<comment type="caution">
    <text evidence="2">The sequence shown here is derived from an EMBL/GenBank/DDBJ whole genome shotgun (WGS) entry which is preliminary data.</text>
</comment>
<dbReference type="InterPro" id="IPR025748">
    <property type="entry name" value="PrcB_C_dom"/>
</dbReference>
<proteinExistence type="predicted"/>
<evidence type="ECO:0000313" key="2">
    <source>
        <dbReference type="EMBL" id="PVW15643.1"/>
    </source>
</evidence>